<dbReference type="Proteomes" id="UP000199039">
    <property type="component" value="Unassembled WGS sequence"/>
</dbReference>
<feature type="transmembrane region" description="Helical" evidence="6">
    <location>
        <begin position="31"/>
        <end position="52"/>
    </location>
</feature>
<keyword evidence="2" id="KW-1003">Cell membrane</keyword>
<keyword evidence="3 6" id="KW-0812">Transmembrane</keyword>
<feature type="transmembrane region" description="Helical" evidence="6">
    <location>
        <begin position="300"/>
        <end position="321"/>
    </location>
</feature>
<dbReference type="AlphaFoldDB" id="A0A1G6Q9E5"/>
<dbReference type="OrthoDB" id="3268959at2"/>
<dbReference type="InterPro" id="IPR013525">
    <property type="entry name" value="ABC2_TM"/>
</dbReference>
<dbReference type="PANTHER" id="PTHR30294">
    <property type="entry name" value="MEMBRANE COMPONENT OF ABC TRANSPORTER YHHJ-RELATED"/>
    <property type="match status" value="1"/>
</dbReference>
<keyword evidence="9" id="KW-1185">Reference proteome</keyword>
<dbReference type="STRING" id="1814289.SAMN05216410_2477"/>
<sequence length="401" mass="41892">MSADASSVSGWSGVRLVAGREIRQRIFAKSFIWSTVVLVVLILAGVVAAKFISQSEKILQVGVTSQTQPLGDTLVSTAATLGATVELSTVTEDAGRAEVADKTLDALVVGTPESFQVIARSELDTTLASAFSVLAQQAALADQISELGGDPSTVGAAVAKAHVDVVSLDPPREVDGSQILSGYIVGILLFISLQICGQMVAQGVVEEKTSRVVELLLATVRPWQLMAGKVLGIGAIGLIQVLVLVGAGAGSATVLGLTKTMDVNLGATALWVIVWFLVGFTMFALLFAAAGALVSRQEEVGSVTMPILMLMMAPYIVGVSIAPWAPDSPLVQWLSWLPFTSPLIMPIRVALGTVPGWQVAAVLAINIAVIPALVWFAGRIYSNAVLRTGVRVKLKDALRAG</sequence>
<dbReference type="GO" id="GO:0140359">
    <property type="term" value="F:ABC-type transporter activity"/>
    <property type="evidence" value="ECO:0007669"/>
    <property type="project" value="InterPro"/>
</dbReference>
<feature type="transmembrane region" description="Helical" evidence="6">
    <location>
        <begin position="269"/>
        <end position="294"/>
    </location>
</feature>
<comment type="subcellular location">
    <subcellularLocation>
        <location evidence="1">Cell membrane</location>
        <topology evidence="1">Multi-pass membrane protein</topology>
    </subcellularLocation>
</comment>
<dbReference type="RefSeq" id="WP_093183610.1">
    <property type="nucleotide sequence ID" value="NZ_FMYH01000004.1"/>
</dbReference>
<protein>
    <submittedName>
        <fullName evidence="8">ABC-2 type transport system permease protein</fullName>
    </submittedName>
</protein>
<evidence type="ECO:0000256" key="6">
    <source>
        <dbReference type="SAM" id="Phobius"/>
    </source>
</evidence>
<gene>
    <name evidence="8" type="ORF">SAMN05216410_2477</name>
</gene>
<evidence type="ECO:0000256" key="3">
    <source>
        <dbReference type="ARBA" id="ARBA00022692"/>
    </source>
</evidence>
<dbReference type="EMBL" id="FMYH01000004">
    <property type="protein sequence ID" value="SDC88938.1"/>
    <property type="molecule type" value="Genomic_DNA"/>
</dbReference>
<dbReference type="InterPro" id="IPR051449">
    <property type="entry name" value="ABC-2_transporter_component"/>
</dbReference>
<dbReference type="GO" id="GO:0005886">
    <property type="term" value="C:plasma membrane"/>
    <property type="evidence" value="ECO:0007669"/>
    <property type="project" value="UniProtKB-SubCell"/>
</dbReference>
<evidence type="ECO:0000256" key="2">
    <source>
        <dbReference type="ARBA" id="ARBA00022475"/>
    </source>
</evidence>
<evidence type="ECO:0000259" key="7">
    <source>
        <dbReference type="Pfam" id="PF12698"/>
    </source>
</evidence>
<feature type="transmembrane region" description="Helical" evidence="6">
    <location>
        <begin position="230"/>
        <end position="257"/>
    </location>
</feature>
<evidence type="ECO:0000313" key="8">
    <source>
        <dbReference type="EMBL" id="SDC88938.1"/>
    </source>
</evidence>
<evidence type="ECO:0000256" key="1">
    <source>
        <dbReference type="ARBA" id="ARBA00004651"/>
    </source>
</evidence>
<evidence type="ECO:0000256" key="5">
    <source>
        <dbReference type="ARBA" id="ARBA00023136"/>
    </source>
</evidence>
<dbReference type="Pfam" id="PF12698">
    <property type="entry name" value="ABC2_membrane_3"/>
    <property type="match status" value="1"/>
</dbReference>
<dbReference type="PANTHER" id="PTHR30294:SF29">
    <property type="entry name" value="MULTIDRUG ABC TRANSPORTER PERMEASE YBHS-RELATED"/>
    <property type="match status" value="1"/>
</dbReference>
<proteinExistence type="predicted"/>
<evidence type="ECO:0000313" key="9">
    <source>
        <dbReference type="Proteomes" id="UP000199039"/>
    </source>
</evidence>
<feature type="transmembrane region" description="Helical" evidence="6">
    <location>
        <begin position="180"/>
        <end position="201"/>
    </location>
</feature>
<name>A0A1G6Q9E5_9MICO</name>
<feature type="domain" description="ABC-2 type transporter transmembrane" evidence="7">
    <location>
        <begin position="29"/>
        <end position="377"/>
    </location>
</feature>
<keyword evidence="4 6" id="KW-1133">Transmembrane helix</keyword>
<evidence type="ECO:0000256" key="4">
    <source>
        <dbReference type="ARBA" id="ARBA00022989"/>
    </source>
</evidence>
<feature type="transmembrane region" description="Helical" evidence="6">
    <location>
        <begin position="357"/>
        <end position="377"/>
    </location>
</feature>
<reference evidence="8 9" key="1">
    <citation type="submission" date="2016-09" db="EMBL/GenBank/DDBJ databases">
        <authorList>
            <person name="Capua I."/>
            <person name="De Benedictis P."/>
            <person name="Joannis T."/>
            <person name="Lombin L.H."/>
            <person name="Cattoli G."/>
        </authorList>
    </citation>
    <scope>NUCLEOTIDE SEQUENCE [LARGE SCALE GENOMIC DNA]</scope>
    <source>
        <strain evidence="8 9">ISLP-3</strain>
    </source>
</reference>
<organism evidence="8 9">
    <name type="scientific">Sanguibacter gelidistatuariae</name>
    <dbReference type="NCBI Taxonomy" id="1814289"/>
    <lineage>
        <taxon>Bacteria</taxon>
        <taxon>Bacillati</taxon>
        <taxon>Actinomycetota</taxon>
        <taxon>Actinomycetes</taxon>
        <taxon>Micrococcales</taxon>
        <taxon>Sanguibacteraceae</taxon>
        <taxon>Sanguibacter</taxon>
    </lineage>
</organism>
<accession>A0A1G6Q9E5</accession>
<keyword evidence="5 6" id="KW-0472">Membrane</keyword>